<reference evidence="1 2" key="1">
    <citation type="submission" date="2023-03" db="EMBL/GenBank/DDBJ databases">
        <title>Paludisphaera mucosa sp. nov. a novel planctomycete from northern fen.</title>
        <authorList>
            <person name="Ivanova A."/>
        </authorList>
    </citation>
    <scope>NUCLEOTIDE SEQUENCE [LARGE SCALE GENOMIC DNA]</scope>
    <source>
        <strain evidence="1 2">Pla2</strain>
    </source>
</reference>
<dbReference type="Proteomes" id="UP001216907">
    <property type="component" value="Unassembled WGS sequence"/>
</dbReference>
<evidence type="ECO:0000313" key="1">
    <source>
        <dbReference type="EMBL" id="MDG3004668.1"/>
    </source>
</evidence>
<evidence type="ECO:0000313" key="2">
    <source>
        <dbReference type="Proteomes" id="UP001216907"/>
    </source>
</evidence>
<protein>
    <submittedName>
        <fullName evidence="1">Uncharacterized protein</fullName>
    </submittedName>
</protein>
<accession>A0ABT6FAP9</accession>
<organism evidence="1 2">
    <name type="scientific">Paludisphaera mucosa</name>
    <dbReference type="NCBI Taxonomy" id="3030827"/>
    <lineage>
        <taxon>Bacteria</taxon>
        <taxon>Pseudomonadati</taxon>
        <taxon>Planctomycetota</taxon>
        <taxon>Planctomycetia</taxon>
        <taxon>Isosphaerales</taxon>
        <taxon>Isosphaeraceae</taxon>
        <taxon>Paludisphaera</taxon>
    </lineage>
</organism>
<proteinExistence type="predicted"/>
<keyword evidence="2" id="KW-1185">Reference proteome</keyword>
<name>A0ABT6FAP9_9BACT</name>
<comment type="caution">
    <text evidence="1">The sequence shown here is derived from an EMBL/GenBank/DDBJ whole genome shotgun (WGS) entry which is preliminary data.</text>
</comment>
<dbReference type="EMBL" id="JARRAG010000002">
    <property type="protein sequence ID" value="MDG3004668.1"/>
    <property type="molecule type" value="Genomic_DNA"/>
</dbReference>
<dbReference type="RefSeq" id="WP_277861022.1">
    <property type="nucleotide sequence ID" value="NZ_JARRAG010000002.1"/>
</dbReference>
<gene>
    <name evidence="1" type="ORF">PZE19_12845</name>
</gene>
<sequence>MNPDLPPRPRKARRTLRPSRRVLRAAVAAVVLAGVLQYLTATVGVGAVRASLAGEYGPGKTVYAVDCRAIAPGLIVCSYSTRTNPSPGPKACSWAWEARYAWYGLGWRRLDLQMTAVS</sequence>